<comment type="subcellular location">
    <subcellularLocation>
        <location evidence="2">Cell envelope</location>
    </subcellularLocation>
</comment>
<gene>
    <name evidence="10" type="ORF">SAMN05660235_00942</name>
</gene>
<dbReference type="PANTHER" id="PTHR42958:SF2">
    <property type="entry name" value="UPTAKE HYDROGENASE LARGE SUBUNIT"/>
    <property type="match status" value="1"/>
</dbReference>
<keyword evidence="6 8" id="KW-0479">Metal-binding</keyword>
<dbReference type="FunFam" id="1.10.645.10:FF:000002">
    <property type="entry name" value="Hydrogenase 2 large subunit"/>
    <property type="match status" value="1"/>
</dbReference>
<feature type="binding site" evidence="8">
    <location>
        <position position="611"/>
    </location>
    <ligand>
        <name>Mg(2+)</name>
        <dbReference type="ChEBI" id="CHEBI:18420"/>
    </ligand>
</feature>
<dbReference type="InterPro" id="IPR001501">
    <property type="entry name" value="Ni-dep_hyd_lsu"/>
</dbReference>
<keyword evidence="8" id="KW-0460">Magnesium</keyword>
<keyword evidence="8" id="KW-0408">Iron</keyword>
<evidence type="ECO:0000313" key="11">
    <source>
        <dbReference type="Proteomes" id="UP000243333"/>
    </source>
</evidence>
<evidence type="ECO:0000256" key="6">
    <source>
        <dbReference type="ARBA" id="ARBA00022723"/>
    </source>
</evidence>
<comment type="cofactor">
    <cofactor evidence="1 8">
        <name>Ni(2+)</name>
        <dbReference type="ChEBI" id="CHEBI:49786"/>
    </cofactor>
</comment>
<feature type="binding site" evidence="8">
    <location>
        <position position="608"/>
    </location>
    <ligand>
        <name>Fe cation</name>
        <dbReference type="ChEBI" id="CHEBI:24875"/>
    </ligand>
</feature>
<dbReference type="PANTHER" id="PTHR42958">
    <property type="entry name" value="HYDROGENASE-2 LARGE CHAIN"/>
    <property type="match status" value="1"/>
</dbReference>
<proteinExistence type="inferred from homology"/>
<feature type="binding site" evidence="8">
    <location>
        <position position="43"/>
    </location>
    <ligand>
        <name>Mg(2+)</name>
        <dbReference type="ChEBI" id="CHEBI:18420"/>
    </ligand>
</feature>
<dbReference type="AlphaFoldDB" id="A0A1G7JJ53"/>
<dbReference type="GO" id="GO:0016151">
    <property type="term" value="F:nickel cation binding"/>
    <property type="evidence" value="ECO:0007669"/>
    <property type="project" value="InterPro"/>
</dbReference>
<comment type="subunit">
    <text evidence="4">Heterodimer of a large and a small subunit.</text>
</comment>
<evidence type="ECO:0000256" key="5">
    <source>
        <dbReference type="ARBA" id="ARBA00022596"/>
    </source>
</evidence>
<keyword evidence="5 8" id="KW-0533">Nickel</keyword>
<sequence>MKRVVVDPVTRIEGHLRVELKIDEASGKVEDALSSGTAWRGIELIVRDRDPRDAWAFVQRICGVCTTVHALTSLRAVEDALGIEIPKNANYIRNIMAATQTTQDHLIHFYHLHALDWVSPVAALKADPAATAALQNVILEKYRLNFSGPMDFDFDAYPKEFPKATTLYFKEVQNKVKKIVESGQLGIFAAHWWDHPDYDTLPPEVHLLAVAHYLNLLDKQRELVASHVIFGGKNPHPHYIVGGMPCSISMNDMNAPINTERLAVVDNSISLALAAVNFFYLPDLLAIGHIYAQKGYVDGGGLAKERVLGYGDFPDEPYTGITNGDFHKKLLLRCNGVVENFAAGVEGAKFHNLEGKDYGDPNILTEGVEHSWYTYPDAGKDLHPWAGVTNPHYTGPKEGTKTNWKYLDEAGKYSWLKTPKWRGKTAEVGPLARYIIIYTKVKQGIIKPTWAEQLVVDQIDTVSKVLNLPPEKWMPSTLGRTAVRGLEAQLYAYINKYYFDKLIRNLRAGDTAVANTAKWEPSSWPKEAKGIGLHEAPRGALGHWVIIKDGKIANYQAIVPTTWNACPRDSKAGYGAYEASMIDTKVKIADKPLEILKVIHSFDPCIACATHLYDAAGNQLSVVHTDAYCRV</sequence>
<evidence type="ECO:0000256" key="2">
    <source>
        <dbReference type="ARBA" id="ARBA00004196"/>
    </source>
</evidence>
<dbReference type="RefSeq" id="WP_093688580.1">
    <property type="nucleotide sequence ID" value="NZ_FNBU01000005.1"/>
</dbReference>
<evidence type="ECO:0000256" key="4">
    <source>
        <dbReference type="ARBA" id="ARBA00011771"/>
    </source>
</evidence>
<evidence type="ECO:0000256" key="8">
    <source>
        <dbReference type="PIRSR" id="PIRSR601501-1"/>
    </source>
</evidence>
<dbReference type="Pfam" id="PF00374">
    <property type="entry name" value="NiFeSe_Hases"/>
    <property type="match status" value="1"/>
</dbReference>
<dbReference type="Proteomes" id="UP000243333">
    <property type="component" value="Unassembled WGS sequence"/>
</dbReference>
<dbReference type="STRING" id="1123285.SAMN05660235_00942"/>
<protein>
    <submittedName>
        <fullName evidence="10">Hydrogenase large subunit</fullName>
    </submittedName>
</protein>
<dbReference type="SUPFAM" id="SSF56762">
    <property type="entry name" value="HydB/Nqo4-like"/>
    <property type="match status" value="1"/>
</dbReference>
<evidence type="ECO:0000256" key="1">
    <source>
        <dbReference type="ARBA" id="ARBA00001967"/>
    </source>
</evidence>
<dbReference type="InterPro" id="IPR029014">
    <property type="entry name" value="NiFe-Hase_large"/>
</dbReference>
<comment type="similarity">
    <text evidence="3 9">Belongs to the [NiFe]/[NiFeSe] hydrogenase large subunit family.</text>
</comment>
<reference evidence="11" key="1">
    <citation type="submission" date="2016-10" db="EMBL/GenBank/DDBJ databases">
        <authorList>
            <person name="Varghese N."/>
            <person name="Submissions S."/>
        </authorList>
    </citation>
    <scope>NUCLEOTIDE SEQUENCE [LARGE SCALE GENOMIC DNA]</scope>
    <source>
        <strain evidence="11">DSM 23256</strain>
    </source>
</reference>
<dbReference type="GO" id="GO:0008901">
    <property type="term" value="F:ferredoxin hydrogenase activity"/>
    <property type="evidence" value="ECO:0007669"/>
    <property type="project" value="InterPro"/>
</dbReference>
<evidence type="ECO:0000313" key="10">
    <source>
        <dbReference type="EMBL" id="SDF24948.1"/>
    </source>
</evidence>
<organism evidence="10 11">
    <name type="scientific">Sporolituus thermophilus DSM 23256</name>
    <dbReference type="NCBI Taxonomy" id="1123285"/>
    <lineage>
        <taxon>Bacteria</taxon>
        <taxon>Bacillati</taxon>
        <taxon>Bacillota</taxon>
        <taxon>Negativicutes</taxon>
        <taxon>Selenomonadales</taxon>
        <taxon>Sporomusaceae</taxon>
        <taxon>Sporolituus</taxon>
    </lineage>
</organism>
<name>A0A1G7JJ53_9FIRM</name>
<comment type="cofactor">
    <cofactor evidence="8">
        <name>Fe cation</name>
        <dbReference type="ChEBI" id="CHEBI:24875"/>
    </cofactor>
</comment>
<dbReference type="EMBL" id="FNBU01000005">
    <property type="protein sequence ID" value="SDF24948.1"/>
    <property type="molecule type" value="Genomic_DNA"/>
</dbReference>
<evidence type="ECO:0000256" key="9">
    <source>
        <dbReference type="RuleBase" id="RU003896"/>
    </source>
</evidence>
<feature type="binding site" evidence="8">
    <location>
        <position position="65"/>
    </location>
    <ligand>
        <name>Ni(2+)</name>
        <dbReference type="ChEBI" id="CHEBI:49786"/>
    </ligand>
</feature>
<dbReference type="OrthoDB" id="9761717at2"/>
<evidence type="ECO:0000256" key="7">
    <source>
        <dbReference type="ARBA" id="ARBA00023002"/>
    </source>
</evidence>
<dbReference type="PROSITE" id="PS00507">
    <property type="entry name" value="NI_HGENASE_L_1"/>
    <property type="match status" value="1"/>
</dbReference>
<keyword evidence="7 9" id="KW-0560">Oxidoreductase</keyword>
<dbReference type="GO" id="GO:0030313">
    <property type="term" value="C:cell envelope"/>
    <property type="evidence" value="ECO:0007669"/>
    <property type="project" value="UniProtKB-SubCell"/>
</dbReference>
<evidence type="ECO:0000256" key="3">
    <source>
        <dbReference type="ARBA" id="ARBA00009292"/>
    </source>
</evidence>
<accession>A0A1G7JJ53</accession>
<dbReference type="Gene3D" id="1.10.645.10">
    <property type="entry name" value="Cytochrome-c3 Hydrogenase, chain B"/>
    <property type="match status" value="1"/>
</dbReference>
<dbReference type="InterPro" id="IPR018194">
    <property type="entry name" value="Ni-dep_hyd_lsu_Ni_BS"/>
</dbReference>
<dbReference type="PROSITE" id="PS00508">
    <property type="entry name" value="NI_HGENASE_L_2"/>
    <property type="match status" value="1"/>
</dbReference>
<dbReference type="InterPro" id="IPR050867">
    <property type="entry name" value="NiFe/NiFeSe_hydrgnase_LSU"/>
</dbReference>
<feature type="binding site" evidence="8">
    <location>
        <position position="605"/>
    </location>
    <ligand>
        <name>Ni(2+)</name>
        <dbReference type="ChEBI" id="CHEBI:49786"/>
    </ligand>
</feature>
<feature type="binding site" evidence="8">
    <location>
        <position position="62"/>
    </location>
    <ligand>
        <name>Mg(2+)</name>
        <dbReference type="ChEBI" id="CHEBI:18420"/>
    </ligand>
</feature>
<keyword evidence="11" id="KW-1185">Reference proteome</keyword>
<feature type="binding site" evidence="8">
    <location>
        <position position="65"/>
    </location>
    <ligand>
        <name>Fe cation</name>
        <dbReference type="ChEBI" id="CHEBI:24875"/>
    </ligand>
</feature>